<evidence type="ECO:0000313" key="3">
    <source>
        <dbReference type="EMBL" id="HIH16780.1"/>
    </source>
</evidence>
<evidence type="ECO:0000313" key="5">
    <source>
        <dbReference type="Proteomes" id="UP000564964"/>
    </source>
</evidence>
<dbReference type="InterPro" id="IPR008969">
    <property type="entry name" value="CarboxyPept-like_regulatory"/>
</dbReference>
<keyword evidence="1" id="KW-1133">Transmembrane helix</keyword>
<evidence type="ECO:0000259" key="2">
    <source>
        <dbReference type="Pfam" id="PF24034"/>
    </source>
</evidence>
<organism evidence="3 5">
    <name type="scientific">Candidatus Iainarchaeum sp</name>
    <dbReference type="NCBI Taxonomy" id="3101447"/>
    <lineage>
        <taxon>Archaea</taxon>
        <taxon>Candidatus Iainarchaeota</taxon>
        <taxon>Candidatus Iainarchaeia</taxon>
        <taxon>Candidatus Iainarchaeales</taxon>
        <taxon>Candidatus Iainarchaeaceae</taxon>
        <taxon>Candidatus Iainarchaeum</taxon>
    </lineage>
</organism>
<accession>A0A7J4JIV0</accession>
<dbReference type="Gene3D" id="2.60.40.1120">
    <property type="entry name" value="Carboxypeptidase-like, regulatory domain"/>
    <property type="match status" value="1"/>
</dbReference>
<dbReference type="EMBL" id="DUGH01000123">
    <property type="protein sequence ID" value="HIH16780.1"/>
    <property type="molecule type" value="Genomic_DNA"/>
</dbReference>
<sequence>MRGAISAGTLALVFLLAAEASAATIHGNVFEWHSLEPLNNVVIDVNSTPPQRVVSRDGAYSFELPPGTYSLRAEFYENGELKYVSEDRLRIQGEGRFIYDLILLPPLEGLDGTLDATELEPTLEANDFAAPQPATTWTPEKFREFLFWAVLAILVLSAFVEQAALLKFLAEEKEKFLRWQRQRAELIEQEHAKPVVSPAERQAIASEAGQSPALDAYAREVLDTLRRCGNRLTQKELRDKLPSVSEAKISLIVSELESMGRVKKIKQGRGNIVVLREGN</sequence>
<dbReference type="Proteomes" id="UP000678237">
    <property type="component" value="Unassembled WGS sequence"/>
</dbReference>
<comment type="caution">
    <text evidence="3">The sequence shown here is derived from an EMBL/GenBank/DDBJ whole genome shotgun (WGS) entry which is preliminary data.</text>
</comment>
<dbReference type="AlphaFoldDB" id="A0A7J4JIV0"/>
<dbReference type="InterPro" id="IPR036390">
    <property type="entry name" value="WH_DNA-bd_sf"/>
</dbReference>
<reference evidence="3" key="1">
    <citation type="journal article" date="2020" name="bioRxiv">
        <title>A rank-normalized archaeal taxonomy based on genome phylogeny resolves widespread incomplete and uneven classifications.</title>
        <authorList>
            <person name="Rinke C."/>
            <person name="Chuvochina M."/>
            <person name="Mussig A.J."/>
            <person name="Chaumeil P.-A."/>
            <person name="Waite D.W."/>
            <person name="Whitman W.B."/>
            <person name="Parks D.H."/>
            <person name="Hugenholtz P."/>
        </authorList>
    </citation>
    <scope>NUCLEOTIDE SEQUENCE</scope>
    <source>
        <strain evidence="3">UBA10219</strain>
    </source>
</reference>
<feature type="transmembrane region" description="Helical" evidence="1">
    <location>
        <begin position="145"/>
        <end position="170"/>
    </location>
</feature>
<evidence type="ECO:0000256" key="1">
    <source>
        <dbReference type="SAM" id="Phobius"/>
    </source>
</evidence>
<keyword evidence="1" id="KW-0472">Membrane</keyword>
<name>A0A7J4JIV0_9ARCH</name>
<dbReference type="EMBL" id="JAGVWE010000002">
    <property type="protein sequence ID" value="MBS3062309.1"/>
    <property type="molecule type" value="Genomic_DNA"/>
</dbReference>
<dbReference type="Proteomes" id="UP000564964">
    <property type="component" value="Unassembled WGS sequence"/>
</dbReference>
<protein>
    <recommendedName>
        <fullName evidence="2">DUF7343 domain-containing protein</fullName>
    </recommendedName>
</protein>
<dbReference type="SUPFAM" id="SSF46785">
    <property type="entry name" value="Winged helix' DNA-binding domain"/>
    <property type="match status" value="1"/>
</dbReference>
<reference evidence="4" key="2">
    <citation type="submission" date="2021-03" db="EMBL/GenBank/DDBJ databases">
        <authorList>
            <person name="Jaffe A."/>
        </authorList>
    </citation>
    <scope>NUCLEOTIDE SEQUENCE</scope>
    <source>
        <strain evidence="4">RIFCSPLOWO2_01_FULL_58_19</strain>
    </source>
</reference>
<dbReference type="SUPFAM" id="SSF49464">
    <property type="entry name" value="Carboxypeptidase regulatory domain-like"/>
    <property type="match status" value="1"/>
</dbReference>
<feature type="domain" description="DUF7343" evidence="2">
    <location>
        <begin position="219"/>
        <end position="275"/>
    </location>
</feature>
<keyword evidence="1" id="KW-0812">Transmembrane</keyword>
<proteinExistence type="predicted"/>
<gene>
    <name evidence="3" type="ORF">HA252_05215</name>
    <name evidence="4" type="ORF">J4203_00410</name>
</gene>
<reference evidence="4" key="3">
    <citation type="submission" date="2021-05" db="EMBL/GenBank/DDBJ databases">
        <title>Protein family content uncovers lineage relationships and bacterial pathway maintenance mechanisms in DPANN archaea.</title>
        <authorList>
            <person name="Castelle C.J."/>
            <person name="Meheust R."/>
            <person name="Jaffe A.L."/>
            <person name="Seitz K."/>
            <person name="Gong X."/>
            <person name="Baker B.J."/>
            <person name="Banfield J.F."/>
        </authorList>
    </citation>
    <scope>NUCLEOTIDE SEQUENCE</scope>
    <source>
        <strain evidence="4">RIFCSPLOWO2_01_FULL_58_19</strain>
    </source>
</reference>
<evidence type="ECO:0000313" key="4">
    <source>
        <dbReference type="EMBL" id="MBS3062309.1"/>
    </source>
</evidence>
<dbReference type="Pfam" id="PF24034">
    <property type="entry name" value="DUF7343"/>
    <property type="match status" value="1"/>
</dbReference>
<dbReference type="InterPro" id="IPR055767">
    <property type="entry name" value="DUF7343"/>
</dbReference>